<dbReference type="Proteomes" id="UP001166304">
    <property type="component" value="Unassembled WGS sequence"/>
</dbReference>
<dbReference type="EMBL" id="JAHQXE010000010">
    <property type="protein sequence ID" value="MBV0903931.1"/>
    <property type="molecule type" value="Genomic_DNA"/>
</dbReference>
<protein>
    <submittedName>
        <fullName evidence="1">Uncharacterized protein</fullName>
    </submittedName>
</protein>
<sequence length="74" mass="7994">MTPGDWRAVIDEYSFSGQVSQTQLMLAAAHSDHVDVAQDEATDYIPVAVDAGVLEVASSRTSDPKRALSFRVGR</sequence>
<evidence type="ECO:0000313" key="1">
    <source>
        <dbReference type="EMBL" id="MBV0903931.1"/>
    </source>
</evidence>
<gene>
    <name evidence="1" type="ORF">KTS37_19270</name>
</gene>
<organism evidence="1 2">
    <name type="scientific">Haloarcula salina</name>
    <dbReference type="NCBI Taxonomy" id="1429914"/>
    <lineage>
        <taxon>Archaea</taxon>
        <taxon>Methanobacteriati</taxon>
        <taxon>Methanobacteriota</taxon>
        <taxon>Stenosarchaea group</taxon>
        <taxon>Halobacteria</taxon>
        <taxon>Halobacteriales</taxon>
        <taxon>Haloarculaceae</taxon>
        <taxon>Haloarcula</taxon>
    </lineage>
</organism>
<dbReference type="RefSeq" id="WP_217284987.1">
    <property type="nucleotide sequence ID" value="NZ_JAHQXE010000010.1"/>
</dbReference>
<reference evidence="1" key="1">
    <citation type="submission" date="2021-06" db="EMBL/GenBank/DDBJ databases">
        <title>New haloarchaea isolates fom saline soil.</title>
        <authorList>
            <person name="Duran-Viseras A."/>
            <person name="Sanchez-Porro C.S."/>
            <person name="Ventosa A."/>
        </authorList>
    </citation>
    <scope>NUCLEOTIDE SEQUENCE</scope>
    <source>
        <strain evidence="1">JCM 18369</strain>
    </source>
</reference>
<dbReference type="AlphaFoldDB" id="A0AA41G5E2"/>
<accession>A0AA41G5E2</accession>
<keyword evidence="2" id="KW-1185">Reference proteome</keyword>
<evidence type="ECO:0000313" key="2">
    <source>
        <dbReference type="Proteomes" id="UP001166304"/>
    </source>
</evidence>
<proteinExistence type="predicted"/>
<name>A0AA41G5E2_9EURY</name>
<comment type="caution">
    <text evidence="1">The sequence shown here is derived from an EMBL/GenBank/DDBJ whole genome shotgun (WGS) entry which is preliminary data.</text>
</comment>